<organism evidence="1 2">
    <name type="scientific">Bauhinia variegata</name>
    <name type="common">Purple orchid tree</name>
    <name type="synonym">Phanera variegata</name>
    <dbReference type="NCBI Taxonomy" id="167791"/>
    <lineage>
        <taxon>Eukaryota</taxon>
        <taxon>Viridiplantae</taxon>
        <taxon>Streptophyta</taxon>
        <taxon>Embryophyta</taxon>
        <taxon>Tracheophyta</taxon>
        <taxon>Spermatophyta</taxon>
        <taxon>Magnoliopsida</taxon>
        <taxon>eudicotyledons</taxon>
        <taxon>Gunneridae</taxon>
        <taxon>Pentapetalae</taxon>
        <taxon>rosids</taxon>
        <taxon>fabids</taxon>
        <taxon>Fabales</taxon>
        <taxon>Fabaceae</taxon>
        <taxon>Cercidoideae</taxon>
        <taxon>Cercideae</taxon>
        <taxon>Bauhiniinae</taxon>
        <taxon>Bauhinia</taxon>
    </lineage>
</organism>
<name>A0ACB9Q0V2_BAUVA</name>
<proteinExistence type="predicted"/>
<gene>
    <name evidence="1" type="ORF">L6164_003580</name>
</gene>
<keyword evidence="2" id="KW-1185">Reference proteome</keyword>
<protein>
    <submittedName>
        <fullName evidence="1">Uncharacterized protein</fullName>
    </submittedName>
</protein>
<dbReference type="Proteomes" id="UP000828941">
    <property type="component" value="Chromosome 2"/>
</dbReference>
<accession>A0ACB9Q0V2</accession>
<evidence type="ECO:0000313" key="1">
    <source>
        <dbReference type="EMBL" id="KAI4354734.1"/>
    </source>
</evidence>
<dbReference type="EMBL" id="CM039427">
    <property type="protein sequence ID" value="KAI4354734.1"/>
    <property type="molecule type" value="Genomic_DNA"/>
</dbReference>
<evidence type="ECO:0000313" key="2">
    <source>
        <dbReference type="Proteomes" id="UP000828941"/>
    </source>
</evidence>
<sequence length="181" mass="21243">MASTSPNGPNNYTALSEEEDAMMFQHIIDIPKVVEPHLSPECCIHKVPEKFLEVNPEAYTPQYISIGPLHHDNPKLKPMERGKHRYFHFFLKRLPKKQALDNFKSFLGENEAKLHRFYSERFPGLSSDPFVNMMLLDSIFIMDLFLRESKSYQHQEDDNLFSKPWMKRTFSTSSAYNILTR</sequence>
<reference evidence="1 2" key="1">
    <citation type="journal article" date="2022" name="DNA Res.">
        <title>Chromosomal-level genome assembly of the orchid tree Bauhinia variegata (Leguminosae; Cercidoideae) supports the allotetraploid origin hypothesis of Bauhinia.</title>
        <authorList>
            <person name="Zhong Y."/>
            <person name="Chen Y."/>
            <person name="Zheng D."/>
            <person name="Pang J."/>
            <person name="Liu Y."/>
            <person name="Luo S."/>
            <person name="Meng S."/>
            <person name="Qian L."/>
            <person name="Wei D."/>
            <person name="Dai S."/>
            <person name="Zhou R."/>
        </authorList>
    </citation>
    <scope>NUCLEOTIDE SEQUENCE [LARGE SCALE GENOMIC DNA]</scope>
    <source>
        <strain evidence="1">BV-YZ2020</strain>
    </source>
</reference>
<comment type="caution">
    <text evidence="1">The sequence shown here is derived from an EMBL/GenBank/DDBJ whole genome shotgun (WGS) entry which is preliminary data.</text>
</comment>